<dbReference type="InterPro" id="IPR001412">
    <property type="entry name" value="aa-tRNA-synth_I_CS"/>
</dbReference>
<dbReference type="NCBIfam" id="TIGR00464">
    <property type="entry name" value="gltX_bact"/>
    <property type="match status" value="1"/>
</dbReference>
<proteinExistence type="inferred from homology"/>
<dbReference type="SUPFAM" id="SSF52374">
    <property type="entry name" value="Nucleotidylyl transferase"/>
    <property type="match status" value="1"/>
</dbReference>
<dbReference type="Pfam" id="PF19269">
    <property type="entry name" value="Anticodon_2"/>
    <property type="match status" value="1"/>
</dbReference>
<dbReference type="SUPFAM" id="SSF48163">
    <property type="entry name" value="An anticodon-binding domain of class I aminoacyl-tRNA synthetases"/>
    <property type="match status" value="1"/>
</dbReference>
<evidence type="ECO:0000256" key="5">
    <source>
        <dbReference type="ARBA" id="ARBA00022917"/>
    </source>
</evidence>
<dbReference type="AlphaFoldDB" id="A0A9D8KDZ0"/>
<comment type="caution">
    <text evidence="10">The sequence shown here is derived from an EMBL/GenBank/DDBJ whole genome shotgun (WGS) entry which is preliminary data.</text>
</comment>
<dbReference type="HAMAP" id="MF_00022">
    <property type="entry name" value="Glu_tRNA_synth_type1"/>
    <property type="match status" value="1"/>
</dbReference>
<dbReference type="PROSITE" id="PS00178">
    <property type="entry name" value="AA_TRNA_LIGASE_I"/>
    <property type="match status" value="1"/>
</dbReference>
<comment type="subunit">
    <text evidence="7">Monomer.</text>
</comment>
<reference evidence="10" key="1">
    <citation type="journal article" date="2021" name="Environ. Microbiol.">
        <title>Genomic characterization of three novel Desulfobacterota classes expand the metabolic and phylogenetic diversity of the phylum.</title>
        <authorList>
            <person name="Murphy C.L."/>
            <person name="Biggerstaff J."/>
            <person name="Eichhorn A."/>
            <person name="Ewing E."/>
            <person name="Shahan R."/>
            <person name="Soriano D."/>
            <person name="Stewart S."/>
            <person name="VanMol K."/>
            <person name="Walker R."/>
            <person name="Walters P."/>
            <person name="Elshahed M.S."/>
            <person name="Youssef N.H."/>
        </authorList>
    </citation>
    <scope>NUCLEOTIDE SEQUENCE</scope>
    <source>
        <strain evidence="10">Zod_Metabat.24</strain>
    </source>
</reference>
<gene>
    <name evidence="7" type="primary">gltX</name>
    <name evidence="10" type="ORF">JW984_03990</name>
</gene>
<organism evidence="10 11">
    <name type="scientific">Candidatus Zymogenus saltonus</name>
    <dbReference type="NCBI Taxonomy" id="2844893"/>
    <lineage>
        <taxon>Bacteria</taxon>
        <taxon>Deltaproteobacteria</taxon>
        <taxon>Candidatus Zymogenia</taxon>
        <taxon>Candidatus Zymogeniales</taxon>
        <taxon>Candidatus Zymogenaceae</taxon>
        <taxon>Candidatus Zymogenus</taxon>
    </lineage>
</organism>
<evidence type="ECO:0000256" key="4">
    <source>
        <dbReference type="ARBA" id="ARBA00022840"/>
    </source>
</evidence>
<keyword evidence="3 7" id="KW-0547">Nucleotide-binding</keyword>
<feature type="binding site" evidence="7">
    <location>
        <position position="259"/>
    </location>
    <ligand>
        <name>ATP</name>
        <dbReference type="ChEBI" id="CHEBI:30616"/>
    </ligand>
</feature>
<accession>A0A9D8KDZ0</accession>
<dbReference type="CDD" id="cd00808">
    <property type="entry name" value="GluRS_core"/>
    <property type="match status" value="1"/>
</dbReference>
<evidence type="ECO:0000259" key="8">
    <source>
        <dbReference type="Pfam" id="PF00749"/>
    </source>
</evidence>
<dbReference type="InterPro" id="IPR020751">
    <property type="entry name" value="aa-tRNA-synth_I_codon-bd_sub2"/>
</dbReference>
<dbReference type="InterPro" id="IPR014729">
    <property type="entry name" value="Rossmann-like_a/b/a_fold"/>
</dbReference>
<dbReference type="Gene3D" id="3.40.50.620">
    <property type="entry name" value="HUPs"/>
    <property type="match status" value="1"/>
</dbReference>
<dbReference type="PRINTS" id="PR00987">
    <property type="entry name" value="TRNASYNTHGLU"/>
</dbReference>
<keyword evidence="5 7" id="KW-0648">Protein biosynthesis</keyword>
<comment type="catalytic activity">
    <reaction evidence="7">
        <text>tRNA(Glu) + L-glutamate + ATP = L-glutamyl-tRNA(Glu) + AMP + diphosphate</text>
        <dbReference type="Rhea" id="RHEA:23540"/>
        <dbReference type="Rhea" id="RHEA-COMP:9663"/>
        <dbReference type="Rhea" id="RHEA-COMP:9680"/>
        <dbReference type="ChEBI" id="CHEBI:29985"/>
        <dbReference type="ChEBI" id="CHEBI:30616"/>
        <dbReference type="ChEBI" id="CHEBI:33019"/>
        <dbReference type="ChEBI" id="CHEBI:78442"/>
        <dbReference type="ChEBI" id="CHEBI:78520"/>
        <dbReference type="ChEBI" id="CHEBI:456215"/>
        <dbReference type="EC" id="6.1.1.17"/>
    </reaction>
</comment>
<evidence type="ECO:0000256" key="1">
    <source>
        <dbReference type="ARBA" id="ARBA00007894"/>
    </source>
</evidence>
<comment type="function">
    <text evidence="7">Catalyzes the attachment of glutamate to tRNA(Glu) in a two-step reaction: glutamate is first activated by ATP to form Glu-AMP and then transferred to the acceptor end of tRNA(Glu).</text>
</comment>
<dbReference type="InterPro" id="IPR049940">
    <property type="entry name" value="GluQ/Sye"/>
</dbReference>
<evidence type="ECO:0000256" key="7">
    <source>
        <dbReference type="HAMAP-Rule" id="MF_00022"/>
    </source>
</evidence>
<dbReference type="InterPro" id="IPR000924">
    <property type="entry name" value="Glu/Gln-tRNA-synth"/>
</dbReference>
<keyword evidence="2 7" id="KW-0436">Ligase</keyword>
<dbReference type="InterPro" id="IPR020058">
    <property type="entry name" value="Glu/Gln-tRNA-synth_Ib_cat-dom"/>
</dbReference>
<keyword evidence="6 7" id="KW-0030">Aminoacyl-tRNA synthetase</keyword>
<dbReference type="GO" id="GO:0006424">
    <property type="term" value="P:glutamyl-tRNA aminoacylation"/>
    <property type="evidence" value="ECO:0007669"/>
    <property type="project" value="UniProtKB-UniRule"/>
</dbReference>
<feature type="short sequence motif" description="'HIGH' region" evidence="7">
    <location>
        <begin position="14"/>
        <end position="24"/>
    </location>
</feature>
<dbReference type="GO" id="GO:0005524">
    <property type="term" value="F:ATP binding"/>
    <property type="evidence" value="ECO:0007669"/>
    <property type="project" value="UniProtKB-UniRule"/>
</dbReference>
<evidence type="ECO:0000313" key="11">
    <source>
        <dbReference type="Proteomes" id="UP000809273"/>
    </source>
</evidence>
<comment type="caution">
    <text evidence="7">Lacks conserved residue(s) required for the propagation of feature annotation.</text>
</comment>
<dbReference type="GO" id="GO:0005829">
    <property type="term" value="C:cytosol"/>
    <property type="evidence" value="ECO:0007669"/>
    <property type="project" value="TreeGrafter"/>
</dbReference>
<dbReference type="PANTHER" id="PTHR43311">
    <property type="entry name" value="GLUTAMATE--TRNA LIGASE"/>
    <property type="match status" value="1"/>
</dbReference>
<dbReference type="PANTHER" id="PTHR43311:SF2">
    <property type="entry name" value="GLUTAMATE--TRNA LIGASE, MITOCHONDRIAL-RELATED"/>
    <property type="match status" value="1"/>
</dbReference>
<feature type="domain" description="Glutamyl/glutaminyl-tRNA synthetase class Ib catalytic" evidence="8">
    <location>
        <begin position="8"/>
        <end position="325"/>
    </location>
</feature>
<dbReference type="EC" id="6.1.1.17" evidence="7"/>
<dbReference type="EMBL" id="JAFGIX010000019">
    <property type="protein sequence ID" value="MBN1572339.1"/>
    <property type="molecule type" value="Genomic_DNA"/>
</dbReference>
<evidence type="ECO:0000313" key="10">
    <source>
        <dbReference type="EMBL" id="MBN1572339.1"/>
    </source>
</evidence>
<dbReference type="InterPro" id="IPR045462">
    <property type="entry name" value="aa-tRNA-synth_I_cd-bd"/>
</dbReference>
<keyword evidence="4 7" id="KW-0067">ATP-binding</keyword>
<reference evidence="10" key="2">
    <citation type="submission" date="2021-01" db="EMBL/GenBank/DDBJ databases">
        <authorList>
            <person name="Hahn C.R."/>
            <person name="Youssef N.H."/>
            <person name="Elshahed M."/>
        </authorList>
    </citation>
    <scope>NUCLEOTIDE SEQUENCE</scope>
    <source>
        <strain evidence="10">Zod_Metabat.24</strain>
    </source>
</reference>
<name>A0A9D8KDZ0_9DELT</name>
<comment type="subcellular location">
    <subcellularLocation>
        <location evidence="7">Cytoplasm</location>
    </subcellularLocation>
</comment>
<evidence type="ECO:0000256" key="3">
    <source>
        <dbReference type="ARBA" id="ARBA00022741"/>
    </source>
</evidence>
<evidence type="ECO:0000259" key="9">
    <source>
        <dbReference type="Pfam" id="PF19269"/>
    </source>
</evidence>
<dbReference type="Gene3D" id="1.10.10.350">
    <property type="match status" value="1"/>
</dbReference>
<dbReference type="Proteomes" id="UP000809273">
    <property type="component" value="Unassembled WGS sequence"/>
</dbReference>
<dbReference type="InterPro" id="IPR008925">
    <property type="entry name" value="aa_tRNA-synth_I_cd-bd_sf"/>
</dbReference>
<keyword evidence="7" id="KW-0963">Cytoplasm</keyword>
<comment type="similarity">
    <text evidence="1 7">Belongs to the class-I aminoacyl-tRNA synthetase family. Glutamate--tRNA ligase type 1 subfamily.</text>
</comment>
<dbReference type="GO" id="GO:0004818">
    <property type="term" value="F:glutamate-tRNA ligase activity"/>
    <property type="evidence" value="ECO:0007669"/>
    <property type="project" value="UniProtKB-UniRule"/>
</dbReference>
<dbReference type="GO" id="GO:0000049">
    <property type="term" value="F:tRNA binding"/>
    <property type="evidence" value="ECO:0007669"/>
    <property type="project" value="InterPro"/>
</dbReference>
<dbReference type="GO" id="GO:0008270">
    <property type="term" value="F:zinc ion binding"/>
    <property type="evidence" value="ECO:0007669"/>
    <property type="project" value="InterPro"/>
</dbReference>
<dbReference type="InterPro" id="IPR004527">
    <property type="entry name" value="Glu-tRNA-ligase_bac/mito"/>
</dbReference>
<feature type="domain" description="Aminoacyl-tRNA synthetase class I anticodon-binding" evidence="9">
    <location>
        <begin position="342"/>
        <end position="481"/>
    </location>
</feature>
<dbReference type="Pfam" id="PF00749">
    <property type="entry name" value="tRNA-synt_1c"/>
    <property type="match status" value="1"/>
</dbReference>
<evidence type="ECO:0000256" key="2">
    <source>
        <dbReference type="ARBA" id="ARBA00022598"/>
    </source>
</evidence>
<evidence type="ECO:0000256" key="6">
    <source>
        <dbReference type="ARBA" id="ARBA00023146"/>
    </source>
</evidence>
<dbReference type="InterPro" id="IPR033910">
    <property type="entry name" value="GluRS_core"/>
</dbReference>
<protein>
    <recommendedName>
        <fullName evidence="7">Glutamate--tRNA ligase</fullName>
        <ecNumber evidence="7">6.1.1.17</ecNumber>
    </recommendedName>
    <alternativeName>
        <fullName evidence="7">Glutamyl-tRNA synthetase</fullName>
        <shortName evidence="7">GluRS</shortName>
    </alternativeName>
</protein>
<sequence length="484" mass="53942">MTAGGAPVRVRFAPSPTGPLHLGNARIAIVNHLFKLKTKGALVLRIEDTDPERFDPSSEKLIHDELKWLGITPDEGPNIGGDFGPYRQGERGDIYRKFAEALLEEGFCFKCFCADEELEIERKAAVARGLPPRYSGRCRNLTSEEMEVKGETPFTIRFRVETGPGNREIVVNDLVHKRVVFTTEAFGDFIILRADGSAVYNFSSAIDDHLMGITHVIRGEDHLPNTPRQVLIYRALKATPPVFAHLPLLLSADGEKLKKRGGRDPNLEELKETGYTRDAILNYLASIGNPAFSAGKVAVDKEIADRFEIKRLGRSAVKVDVEKLKGINRRHLRGLSRDGLSDLISPFLKSDGFDFSESELKEFSEAIRENITLLEDARRYSPVFFKDLPEIESDAEKILAGKNTKNVLESFLATVEPIENLTREAYGKAVKEAMEKAGIKGKDFFMPLRAALTGITSGPELEAVAAFIGIKRVRERICRALKQY</sequence>